<proteinExistence type="predicted"/>
<sequence>MVCPKCDLPEIDFYCSVRTLFKTVLTRLKGPLLVILALSSTAIAVHYWLEVAEIQSALSALEEARREELFATCKLRRQLMKYKENFGNRKWSYSSMPPSRLQENQKRHELQQEHQQDCNQSVSSSYLRQAQRSQKQQYSENVAFSSEVSQRKLCQEMKCLLEKEKRSSAEVECLAKELDELREKIQQTYLESNEYVRMMRLWANSHHDPF</sequence>
<feature type="region of interest" description="Disordered" evidence="2">
    <location>
        <begin position="91"/>
        <end position="115"/>
    </location>
</feature>
<reference evidence="3" key="1">
    <citation type="submission" date="2019-04" db="EMBL/GenBank/DDBJ databases">
        <title>Analysis of the testis transcriptome of the Chagas disease vector Rhodnius prolixus.</title>
        <authorList>
            <person name="Cesar J."/>
            <person name="Ribeiro J.M."/>
            <person name="Pereira M.H."/>
            <person name="Araujo R.N."/>
            <person name="Gontijo N.F."/>
            <person name="Pessoa G."/>
            <person name="Sant'Anna M.V."/>
            <person name="Sorgine M.H."/>
            <person name="Majerowicz D."/>
            <person name="Carvalho A.B."/>
            <person name="Braz G."/>
            <person name="Mesquita R."/>
            <person name="Lagerblad P.O."/>
            <person name="Koerich L.B."/>
        </authorList>
    </citation>
    <scope>NUCLEOTIDE SEQUENCE</scope>
</reference>
<organism evidence="3">
    <name type="scientific">Rhodnius prolixus</name>
    <name type="common">Triatomid bug</name>
    <dbReference type="NCBI Taxonomy" id="13249"/>
    <lineage>
        <taxon>Eukaryota</taxon>
        <taxon>Metazoa</taxon>
        <taxon>Ecdysozoa</taxon>
        <taxon>Arthropoda</taxon>
        <taxon>Hexapoda</taxon>
        <taxon>Insecta</taxon>
        <taxon>Pterygota</taxon>
        <taxon>Neoptera</taxon>
        <taxon>Paraneoptera</taxon>
        <taxon>Hemiptera</taxon>
        <taxon>Heteroptera</taxon>
        <taxon>Panheteroptera</taxon>
        <taxon>Cimicomorpha</taxon>
        <taxon>Reduviidae</taxon>
        <taxon>Triatominae</taxon>
        <taxon>Rhodnius</taxon>
    </lineage>
</organism>
<protein>
    <submittedName>
        <fullName evidence="3">Uncharacterized protein</fullName>
    </submittedName>
</protein>
<dbReference type="AlphaFoldDB" id="A0A4V0Y8R1"/>
<evidence type="ECO:0000256" key="2">
    <source>
        <dbReference type="SAM" id="MobiDB-lite"/>
    </source>
</evidence>
<feature type="compositionally biased region" description="Basic and acidic residues" evidence="2">
    <location>
        <begin position="103"/>
        <end position="115"/>
    </location>
</feature>
<dbReference type="GeneID" id="141447604"/>
<keyword evidence="1" id="KW-0175">Coiled coil</keyword>
<name>A0A4V0Y8R1_RHOPR</name>
<feature type="coiled-coil region" evidence="1">
    <location>
        <begin position="164"/>
        <end position="191"/>
    </location>
</feature>
<evidence type="ECO:0000256" key="1">
    <source>
        <dbReference type="SAM" id="Coils"/>
    </source>
</evidence>
<dbReference type="EMBL" id="GHKJ01000844">
    <property type="protein sequence ID" value="MOY45874.1"/>
    <property type="molecule type" value="Transcribed_RNA"/>
</dbReference>
<dbReference type="RefSeq" id="XP_073971416.1">
    <property type="nucleotide sequence ID" value="XM_074115315.1"/>
</dbReference>
<accession>A0A4V0Y8R1</accession>
<evidence type="ECO:0000313" key="3">
    <source>
        <dbReference type="EMBL" id="MOY45874.1"/>
    </source>
</evidence>